<gene>
    <name evidence="1" type="ORF">JZ751_027363</name>
</gene>
<protein>
    <submittedName>
        <fullName evidence="1">Uncharacterized protein</fullName>
    </submittedName>
</protein>
<dbReference type="PANTHER" id="PTHR37860">
    <property type="entry name" value="AGAP008810-PA"/>
    <property type="match status" value="1"/>
</dbReference>
<dbReference type="Pfam" id="PF21013">
    <property type="entry name" value="LOC400499"/>
    <property type="match status" value="2"/>
</dbReference>
<dbReference type="AlphaFoldDB" id="A0A8T2MWL6"/>
<comment type="caution">
    <text evidence="1">The sequence shown here is derived from an EMBL/GenBank/DDBJ whole genome shotgun (WGS) entry which is preliminary data.</text>
</comment>
<evidence type="ECO:0000313" key="1">
    <source>
        <dbReference type="EMBL" id="KAG9330058.1"/>
    </source>
</evidence>
<sequence>MPHPGPVLLSLRLLKVDRGLHQYLLEAAYSHLPQRDTWLPLEASLHLFLGTPKSTVPRDVALDLSFSSFNRKLVLKVVHPLKSIHIQGQIDQVRGRHSGKLEVLIDDLHHYYIKGLVDMQTLPSEDRLLSHLEAKLTTNSRPIILSANFTRAMGRKISVSAVLRNLFKETASFSVLTERRVEEGQRQHTTEAELHLPGLLKAQIIGMLQHRGPLWSSALRLTYGLPGDAQTQQQKCHMTQTLRSERDPRQVYHLRAKQELQCSHITSINHKIHVRHEADPLHIQSALDLSYGKHWDQINNKRRVLLSHTYKNQSRHALTSYLLERGAQTSTHLKVNYNQQLPLVAGLQWRESSRAHKLSQPQRQTLLLSAEITTRKWLTVRGLTLQGLYRQGSREREGLLHLHTPTHTYLKVHGKGVMGKQGLKVSSSLNSIWTPSLQGELSLENGRHHKSLQLAASYGKQNISLYSALSSANKKLMKRLVVLKVVLMEPRSPAVELELEGAVEELTRERHLYQKQGRLYL</sequence>
<organism evidence="1 2">
    <name type="scientific">Albula glossodonta</name>
    <name type="common">roundjaw bonefish</name>
    <dbReference type="NCBI Taxonomy" id="121402"/>
    <lineage>
        <taxon>Eukaryota</taxon>
        <taxon>Metazoa</taxon>
        <taxon>Chordata</taxon>
        <taxon>Craniata</taxon>
        <taxon>Vertebrata</taxon>
        <taxon>Euteleostomi</taxon>
        <taxon>Actinopterygii</taxon>
        <taxon>Neopterygii</taxon>
        <taxon>Teleostei</taxon>
        <taxon>Albuliformes</taxon>
        <taxon>Albulidae</taxon>
        <taxon>Albula</taxon>
    </lineage>
</organism>
<dbReference type="Proteomes" id="UP000824540">
    <property type="component" value="Unassembled WGS sequence"/>
</dbReference>
<evidence type="ECO:0000313" key="2">
    <source>
        <dbReference type="Proteomes" id="UP000824540"/>
    </source>
</evidence>
<reference evidence="1" key="1">
    <citation type="thesis" date="2021" institute="BYU ScholarsArchive" country="Provo, UT, USA">
        <title>Applications of and Algorithms for Genome Assembly and Genomic Analyses with an Emphasis on Marine Teleosts.</title>
        <authorList>
            <person name="Pickett B.D."/>
        </authorList>
    </citation>
    <scope>NUCLEOTIDE SEQUENCE</scope>
    <source>
        <strain evidence="1">HI-2016</strain>
    </source>
</reference>
<dbReference type="InterPro" id="IPR048484">
    <property type="entry name" value="LOC400499-like"/>
</dbReference>
<keyword evidence="2" id="KW-1185">Reference proteome</keyword>
<dbReference type="OrthoDB" id="6484170at2759"/>
<name>A0A8T2MWL6_9TELE</name>
<dbReference type="PANTHER" id="PTHR37860:SF2">
    <property type="entry name" value="VITELLOGENIN DOMAIN-CONTAINING PROTEIN"/>
    <property type="match status" value="1"/>
</dbReference>
<dbReference type="EMBL" id="JAFBMS010000769">
    <property type="protein sequence ID" value="KAG9330058.1"/>
    <property type="molecule type" value="Genomic_DNA"/>
</dbReference>
<accession>A0A8T2MWL6</accession>
<feature type="non-terminal residue" evidence="1">
    <location>
        <position position="1"/>
    </location>
</feature>
<proteinExistence type="predicted"/>